<accession>A0AAT9FLX1</accession>
<evidence type="ECO:0000313" key="1">
    <source>
        <dbReference type="EMBL" id="BDS06917.1"/>
    </source>
</evidence>
<protein>
    <submittedName>
        <fullName evidence="1">Uncharacterized protein</fullName>
    </submittedName>
</protein>
<dbReference type="AlphaFoldDB" id="A0AAT9FLX1"/>
<sequence>MKDDLERYLNDHLAGAASGVKLAKHLEETANNTEEKLFYRDLVAEIENDKSLLTEIIEAADFKVGRVRSAMSSSMSSAAMLRMDMHGSEVGELGRYEMTELLTVGIHGKILLWRTLGGIQPPFSVWRHYNFAQLERAAAKQHDAIEDYRSREARLVFGSTGGD</sequence>
<dbReference type="EMBL" id="AP026866">
    <property type="protein sequence ID" value="BDS06917.1"/>
    <property type="molecule type" value="Genomic_DNA"/>
</dbReference>
<proteinExistence type="predicted"/>
<gene>
    <name evidence="1" type="ORF">NT6N_19570</name>
</gene>
<reference evidence="1" key="1">
    <citation type="submission" date="2024-07" db="EMBL/GenBank/DDBJ databases">
        <title>Complete genome sequence of Verrucomicrobiaceae bacterium NT6N.</title>
        <authorList>
            <person name="Huang C."/>
            <person name="Takami H."/>
            <person name="Hamasaki K."/>
        </authorList>
    </citation>
    <scope>NUCLEOTIDE SEQUENCE</scope>
    <source>
        <strain evidence="1">NT6N</strain>
    </source>
</reference>
<dbReference type="KEGG" id="osu:NT6N_19570"/>
<name>A0AAT9FLX1_9BACT</name>
<organism evidence="1">
    <name type="scientific">Oceaniferula spumae</name>
    <dbReference type="NCBI Taxonomy" id="2979115"/>
    <lineage>
        <taxon>Bacteria</taxon>
        <taxon>Pseudomonadati</taxon>
        <taxon>Verrucomicrobiota</taxon>
        <taxon>Verrucomicrobiia</taxon>
        <taxon>Verrucomicrobiales</taxon>
        <taxon>Verrucomicrobiaceae</taxon>
        <taxon>Oceaniferula</taxon>
    </lineage>
</organism>